<evidence type="ECO:0000259" key="3">
    <source>
        <dbReference type="SMART" id="SM00849"/>
    </source>
</evidence>
<accession>A0A3B0XPR7</accession>
<dbReference type="InterPro" id="IPR036866">
    <property type="entry name" value="RibonucZ/Hydroxyglut_hydro"/>
</dbReference>
<dbReference type="InterPro" id="IPR001279">
    <property type="entry name" value="Metallo-B-lactamas"/>
</dbReference>
<protein>
    <submittedName>
        <fullName evidence="4">Arylsulfatase</fullName>
        <ecNumber evidence="4">3.1.6.1</ecNumber>
    </submittedName>
</protein>
<gene>
    <name evidence="4" type="ORF">MNBD_GAMMA09-2165</name>
</gene>
<feature type="domain" description="Metallo-beta-lactamase" evidence="3">
    <location>
        <begin position="64"/>
        <end position="275"/>
    </location>
</feature>
<dbReference type="PANTHER" id="PTHR46018:SF2">
    <property type="entry name" value="ZINC PHOSPHODIESTERASE ELAC PROTEIN 1"/>
    <property type="match status" value="1"/>
</dbReference>
<keyword evidence="2" id="KW-0812">Transmembrane</keyword>
<dbReference type="SUPFAM" id="SSF56281">
    <property type="entry name" value="Metallo-hydrolase/oxidoreductase"/>
    <property type="match status" value="1"/>
</dbReference>
<evidence type="ECO:0000313" key="4">
    <source>
        <dbReference type="EMBL" id="VAW70485.1"/>
    </source>
</evidence>
<keyword evidence="2" id="KW-0472">Membrane</keyword>
<dbReference type="Gene3D" id="3.60.15.10">
    <property type="entry name" value="Ribonuclease Z/Hydroxyacylglutathione hydrolase-like"/>
    <property type="match status" value="1"/>
</dbReference>
<dbReference type="PANTHER" id="PTHR46018">
    <property type="entry name" value="ZINC PHOSPHODIESTERASE ELAC PROTEIN 1"/>
    <property type="match status" value="1"/>
</dbReference>
<dbReference type="EMBL" id="UOFI01000199">
    <property type="protein sequence ID" value="VAW70485.1"/>
    <property type="molecule type" value="Genomic_DNA"/>
</dbReference>
<evidence type="ECO:0000256" key="2">
    <source>
        <dbReference type="SAM" id="Phobius"/>
    </source>
</evidence>
<dbReference type="Pfam" id="PF12706">
    <property type="entry name" value="Lactamase_B_2"/>
    <property type="match status" value="1"/>
</dbReference>
<keyword evidence="1 4" id="KW-0378">Hydrolase</keyword>
<dbReference type="EC" id="3.1.6.1" evidence="4"/>
<reference evidence="4" key="1">
    <citation type="submission" date="2018-06" db="EMBL/GenBank/DDBJ databases">
        <authorList>
            <person name="Zhirakovskaya E."/>
        </authorList>
    </citation>
    <scope>NUCLEOTIDE SEQUENCE</scope>
</reference>
<feature type="transmembrane region" description="Helical" evidence="2">
    <location>
        <begin position="6"/>
        <end position="26"/>
    </location>
</feature>
<organism evidence="4">
    <name type="scientific">hydrothermal vent metagenome</name>
    <dbReference type="NCBI Taxonomy" id="652676"/>
    <lineage>
        <taxon>unclassified sequences</taxon>
        <taxon>metagenomes</taxon>
        <taxon>ecological metagenomes</taxon>
    </lineage>
</organism>
<name>A0A3B0XPR7_9ZZZZ</name>
<dbReference type="GO" id="GO:0042781">
    <property type="term" value="F:3'-tRNA processing endoribonuclease activity"/>
    <property type="evidence" value="ECO:0007669"/>
    <property type="project" value="TreeGrafter"/>
</dbReference>
<dbReference type="InterPro" id="IPR044094">
    <property type="entry name" value="AtsA-like_MBL-fold"/>
</dbReference>
<dbReference type="SMART" id="SM00849">
    <property type="entry name" value="Lactamase_B"/>
    <property type="match status" value="1"/>
</dbReference>
<sequence>MKSALIHTYYLFPVCLMLMFSANLMASDGSLHKLSAGKFVEKSCKNVKLQVLGAGGPEINDGLASASFLLWVNNKARVMIDAGGGSSLNFEKSAADFNDLDAILFTHFHVDHSAALPVYIKAGYFSGRSRNLMVFGPPAGGDYPSAEDFIAALFSDKESSAYPYLSDNYRQQDSTDFLIKVRSVNSNGNIWQYSLSEDISIAAIDVNHGPVPALAWRVNYRGCSISFSGDMNGNSGHLQKLADKTDLLVANNAIPQAAGRVAKKLHMTPKVIGEIAAEAQVKKLLLSHFMLRTLNTKSESMAYIKQTYLGEVILSNDLMVVSF</sequence>
<keyword evidence="2" id="KW-1133">Transmembrane helix</keyword>
<dbReference type="AlphaFoldDB" id="A0A3B0XPR7"/>
<dbReference type="GO" id="GO:0004065">
    <property type="term" value="F:arylsulfatase activity"/>
    <property type="evidence" value="ECO:0007669"/>
    <property type="project" value="UniProtKB-EC"/>
</dbReference>
<dbReference type="CDD" id="cd07719">
    <property type="entry name" value="arylsulfatase_AtsA-like_MBL-fold"/>
    <property type="match status" value="1"/>
</dbReference>
<evidence type="ECO:0000256" key="1">
    <source>
        <dbReference type="ARBA" id="ARBA00022801"/>
    </source>
</evidence>
<proteinExistence type="predicted"/>